<accession>A0A6M8IWT8</accession>
<dbReference type="InterPro" id="IPR057369">
    <property type="entry name" value="VG15"/>
</dbReference>
<evidence type="ECO:0000313" key="2">
    <source>
        <dbReference type="Proteomes" id="UP000503297"/>
    </source>
</evidence>
<dbReference type="Gene3D" id="3.40.1350.120">
    <property type="match status" value="1"/>
</dbReference>
<name>A0A6M8IWT8_9ACTN</name>
<dbReference type="KEGG" id="bwa:HLV38_02950"/>
<gene>
    <name evidence="1" type="ORF">HLV38_02950</name>
</gene>
<sequence>MQDGVSALVRSLEPHGPEAVRDGLLEAYPSLVQAHGEMVAASAAEFYDARRAEARVRSAMGAYFQDGDPDRLASALGASAQRYAMECADRTIRESARRDPARPRWALVAHAGACAWCLMLASRGFAYLNDRSADRARHSGCTCTPVVEFGPRSARLRGYDPEGMRARADRCRDALGSPGDVARDWARLTDAERAAFAASGRGRIDGIPDEVLRGLGDRADGFGGYYFQRVVDEMATRDRMWLFDGSLPAIDYSGKPRDTFGVMKAKSKSFNPFDYRRENFLNTQDNEWRDLFAHDALQKAGFKVEAFGQYDLDIKINGTWFEVKSSDSSKSRTEGKRYIERALRKAKKQFAKRGLSETNVVFNSLYRSYSDEEMIAELIRQKRQHGINEILFINKEGDVRRI</sequence>
<organism evidence="1 2">
    <name type="scientific">Berryella wangjianweii</name>
    <dbReference type="NCBI Taxonomy" id="2734634"/>
    <lineage>
        <taxon>Bacteria</taxon>
        <taxon>Bacillati</taxon>
        <taxon>Actinomycetota</taxon>
        <taxon>Coriobacteriia</taxon>
        <taxon>Eggerthellales</taxon>
        <taxon>Eggerthellaceae</taxon>
        <taxon>Berryella</taxon>
    </lineage>
</organism>
<reference evidence="2" key="1">
    <citation type="submission" date="2020-05" db="EMBL/GenBank/DDBJ databases">
        <title>Novel species in genus Nocardioides.</title>
        <authorList>
            <person name="Zhang G."/>
        </authorList>
    </citation>
    <scope>NUCLEOTIDE SEQUENCE [LARGE SCALE GENOMIC DNA]</scope>
    <source>
        <strain evidence="2">zg-1050</strain>
    </source>
</reference>
<evidence type="ECO:0000313" key="1">
    <source>
        <dbReference type="EMBL" id="QKF07195.1"/>
    </source>
</evidence>
<protein>
    <recommendedName>
        <fullName evidence="3">tRNA nuclease CdiA C-terminal domain-containing protein</fullName>
    </recommendedName>
</protein>
<evidence type="ECO:0008006" key="3">
    <source>
        <dbReference type="Google" id="ProtNLM"/>
    </source>
</evidence>
<keyword evidence="2" id="KW-1185">Reference proteome</keyword>
<dbReference type="Pfam" id="PF25310">
    <property type="entry name" value="VG15"/>
    <property type="match status" value="1"/>
</dbReference>
<dbReference type="AlphaFoldDB" id="A0A6M8IWT8"/>
<dbReference type="EMBL" id="CP053716">
    <property type="protein sequence ID" value="QKF07195.1"/>
    <property type="molecule type" value="Genomic_DNA"/>
</dbReference>
<dbReference type="Proteomes" id="UP000503297">
    <property type="component" value="Chromosome"/>
</dbReference>
<dbReference type="PROSITE" id="PS00213">
    <property type="entry name" value="LIPOCALIN"/>
    <property type="match status" value="1"/>
</dbReference>
<proteinExistence type="predicted"/>
<dbReference type="InterPro" id="IPR022272">
    <property type="entry name" value="Lipocalin_CS"/>
</dbReference>
<dbReference type="RefSeq" id="WP_173164150.1">
    <property type="nucleotide sequence ID" value="NZ_CP053716.1"/>
</dbReference>